<dbReference type="EMBL" id="JABEZY010000011">
    <property type="protein sequence ID" value="MBA0749825.1"/>
    <property type="molecule type" value="Genomic_DNA"/>
</dbReference>
<organism evidence="1 2">
    <name type="scientific">Gossypium gossypioides</name>
    <name type="common">Mexican cotton</name>
    <name type="synonym">Selera gossypioides</name>
    <dbReference type="NCBI Taxonomy" id="34282"/>
    <lineage>
        <taxon>Eukaryota</taxon>
        <taxon>Viridiplantae</taxon>
        <taxon>Streptophyta</taxon>
        <taxon>Embryophyta</taxon>
        <taxon>Tracheophyta</taxon>
        <taxon>Spermatophyta</taxon>
        <taxon>Magnoliopsida</taxon>
        <taxon>eudicotyledons</taxon>
        <taxon>Gunneridae</taxon>
        <taxon>Pentapetalae</taxon>
        <taxon>rosids</taxon>
        <taxon>malvids</taxon>
        <taxon>Malvales</taxon>
        <taxon>Malvaceae</taxon>
        <taxon>Malvoideae</taxon>
        <taxon>Gossypium</taxon>
    </lineage>
</organism>
<reference evidence="1 2" key="1">
    <citation type="journal article" date="2019" name="Genome Biol. Evol.">
        <title>Insights into the evolution of the New World diploid cottons (Gossypium, subgenus Houzingenia) based on genome sequencing.</title>
        <authorList>
            <person name="Grover C.E."/>
            <person name="Arick M.A. 2nd"/>
            <person name="Thrash A."/>
            <person name="Conover J.L."/>
            <person name="Sanders W.S."/>
            <person name="Peterson D.G."/>
            <person name="Frelichowski J.E."/>
            <person name="Scheffler J.A."/>
            <person name="Scheffler B.E."/>
            <person name="Wendel J.F."/>
        </authorList>
    </citation>
    <scope>NUCLEOTIDE SEQUENCE [LARGE SCALE GENOMIC DNA]</scope>
    <source>
        <strain evidence="1">5</strain>
        <tissue evidence="1">Leaf</tissue>
    </source>
</reference>
<evidence type="ECO:0000313" key="1">
    <source>
        <dbReference type="EMBL" id="MBA0749825.1"/>
    </source>
</evidence>
<evidence type="ECO:0000313" key="2">
    <source>
        <dbReference type="Proteomes" id="UP000593579"/>
    </source>
</evidence>
<protein>
    <submittedName>
        <fullName evidence="1">Uncharacterized protein</fullName>
    </submittedName>
</protein>
<comment type="caution">
    <text evidence="1">The sequence shown here is derived from an EMBL/GenBank/DDBJ whole genome shotgun (WGS) entry which is preliminary data.</text>
</comment>
<name>A0A7J9CNP5_GOSGO</name>
<dbReference type="OrthoDB" id="995083at2759"/>
<dbReference type="Proteomes" id="UP000593579">
    <property type="component" value="Unassembled WGS sequence"/>
</dbReference>
<dbReference type="AlphaFoldDB" id="A0A7J9CNP5"/>
<sequence length="102" mass="11824">MARDDISLLEEESVHLTVKSSLVVPNGKLTLLGIVWTMKTYNPDRFRAQLKKEEDLELILAGRLWLFRRNLMIFKKLEKPIDKSNLCLVKSPFLAQNRSLPT</sequence>
<gene>
    <name evidence="1" type="ORF">Gogos_003709</name>
</gene>
<keyword evidence="2" id="KW-1185">Reference proteome</keyword>
<accession>A0A7J9CNP5</accession>
<proteinExistence type="predicted"/>